<feature type="transmembrane region" description="Helical" evidence="1">
    <location>
        <begin position="120"/>
        <end position="148"/>
    </location>
</feature>
<proteinExistence type="predicted"/>
<reference evidence="2 3" key="1">
    <citation type="submission" date="2018-05" db="EMBL/GenBank/DDBJ databases">
        <title>Genomic Encyclopedia of Type Strains, Phase IV (KMG-IV): sequencing the most valuable type-strain genomes for metagenomic binning, comparative biology and taxonomic classification.</title>
        <authorList>
            <person name="Goeker M."/>
        </authorList>
    </citation>
    <scope>NUCLEOTIDE SEQUENCE [LARGE SCALE GENOMIC DNA]</scope>
    <source>
        <strain evidence="2 3">DSM 16791</strain>
    </source>
</reference>
<dbReference type="AlphaFoldDB" id="A0A317PJV6"/>
<dbReference type="RefSeq" id="WP_425351238.1">
    <property type="nucleotide sequence ID" value="NZ_QGTR01000006.1"/>
</dbReference>
<keyword evidence="1" id="KW-1133">Transmembrane helix</keyword>
<feature type="transmembrane region" description="Helical" evidence="1">
    <location>
        <begin position="69"/>
        <end position="91"/>
    </location>
</feature>
<name>A0A317PJV6_9HYPH</name>
<feature type="transmembrane region" description="Helical" evidence="1">
    <location>
        <begin position="41"/>
        <end position="63"/>
    </location>
</feature>
<keyword evidence="3" id="KW-1185">Reference proteome</keyword>
<evidence type="ECO:0000313" key="2">
    <source>
        <dbReference type="EMBL" id="PWV97807.1"/>
    </source>
</evidence>
<organism evidence="2 3">
    <name type="scientific">Hoeflea marina</name>
    <dbReference type="NCBI Taxonomy" id="274592"/>
    <lineage>
        <taxon>Bacteria</taxon>
        <taxon>Pseudomonadati</taxon>
        <taxon>Pseudomonadota</taxon>
        <taxon>Alphaproteobacteria</taxon>
        <taxon>Hyphomicrobiales</taxon>
        <taxon>Rhizobiaceae</taxon>
        <taxon>Hoeflea</taxon>
    </lineage>
</organism>
<feature type="transmembrane region" description="Helical" evidence="1">
    <location>
        <begin position="235"/>
        <end position="255"/>
    </location>
</feature>
<dbReference type="InterPro" id="IPR018692">
    <property type="entry name" value="DUF2189"/>
</dbReference>
<feature type="transmembrane region" description="Helical" evidence="1">
    <location>
        <begin position="203"/>
        <end position="229"/>
    </location>
</feature>
<accession>A0A317PJV6</accession>
<protein>
    <submittedName>
        <fullName evidence="2">Putative membrane protein</fullName>
    </submittedName>
</protein>
<dbReference type="Proteomes" id="UP000246352">
    <property type="component" value="Unassembled WGS sequence"/>
</dbReference>
<keyword evidence="1" id="KW-0472">Membrane</keyword>
<sequence>MGEAGQDALNGPAAGAPALRRATFADIGAALAQGWSDFRAFPLFGVFFGGIFAFGGLFIFVVLKLYGAPWMVIPLAIGFPLLGPFVAVGIYEVSRRRMAGQPVTWSAVLLRVFDQRERQLGWMAFVVLFIFWIWVYQVRLLLALFLGFRMPHSLDGFVTVIASTPEGLGFIVVGTLVGAALSAVLFSTTVFALPMLMEREIDFVTAMVTSVAAVMKAPLPMLLFGSVIGAATLSALLPLFLGLVVVLPVMGHATWRLYAMLSRPG</sequence>
<dbReference type="EMBL" id="QGTR01000006">
    <property type="protein sequence ID" value="PWV97807.1"/>
    <property type="molecule type" value="Genomic_DNA"/>
</dbReference>
<comment type="caution">
    <text evidence="2">The sequence shown here is derived from an EMBL/GenBank/DDBJ whole genome shotgun (WGS) entry which is preliminary data.</text>
</comment>
<feature type="transmembrane region" description="Helical" evidence="1">
    <location>
        <begin position="168"/>
        <end position="191"/>
    </location>
</feature>
<evidence type="ECO:0000313" key="3">
    <source>
        <dbReference type="Proteomes" id="UP000246352"/>
    </source>
</evidence>
<gene>
    <name evidence="2" type="ORF">DFR52_106332</name>
</gene>
<evidence type="ECO:0000256" key="1">
    <source>
        <dbReference type="SAM" id="Phobius"/>
    </source>
</evidence>
<dbReference type="Pfam" id="PF09955">
    <property type="entry name" value="DUF2189"/>
    <property type="match status" value="1"/>
</dbReference>
<keyword evidence="1" id="KW-0812">Transmembrane</keyword>